<gene>
    <name evidence="3" type="ORF">N803_16300</name>
</gene>
<evidence type="ECO:0000313" key="3">
    <source>
        <dbReference type="EMBL" id="KGN36976.1"/>
    </source>
</evidence>
<keyword evidence="4" id="KW-1185">Reference proteome</keyword>
<reference evidence="3 4" key="1">
    <citation type="submission" date="2013-08" db="EMBL/GenBank/DDBJ databases">
        <title>The genome sequence of Knoellia subterranea.</title>
        <authorList>
            <person name="Zhu W."/>
            <person name="Wang G."/>
        </authorList>
    </citation>
    <scope>NUCLEOTIDE SEQUENCE [LARGE SCALE GENOMIC DNA]</scope>
    <source>
        <strain evidence="3 4">KCTC 19937</strain>
    </source>
</reference>
<keyword evidence="2" id="KW-1133">Transmembrane helix</keyword>
<protein>
    <recommendedName>
        <fullName evidence="5">DUF2510 domain-containing protein</fullName>
    </recommendedName>
</protein>
<feature type="transmembrane region" description="Helical" evidence="2">
    <location>
        <begin position="61"/>
        <end position="82"/>
    </location>
</feature>
<organism evidence="3 4">
    <name type="scientific">Knoellia subterranea KCTC 19937</name>
    <dbReference type="NCBI Taxonomy" id="1385521"/>
    <lineage>
        <taxon>Bacteria</taxon>
        <taxon>Bacillati</taxon>
        <taxon>Actinomycetota</taxon>
        <taxon>Actinomycetes</taxon>
        <taxon>Micrococcales</taxon>
        <taxon>Intrasporangiaceae</taxon>
        <taxon>Knoellia</taxon>
    </lineage>
</organism>
<dbReference type="eggNOG" id="ENOG50329Z4">
    <property type="taxonomic scope" value="Bacteria"/>
</dbReference>
<dbReference type="STRING" id="1385521.N803_16300"/>
<dbReference type="AlphaFoldDB" id="A0A0A0JMY6"/>
<feature type="region of interest" description="Disordered" evidence="1">
    <location>
        <begin position="32"/>
        <end position="51"/>
    </location>
</feature>
<evidence type="ECO:0000313" key="4">
    <source>
        <dbReference type="Proteomes" id="UP000030011"/>
    </source>
</evidence>
<comment type="caution">
    <text evidence="3">The sequence shown here is derived from an EMBL/GenBank/DDBJ whole genome shotgun (WGS) entry which is preliminary data.</text>
</comment>
<proteinExistence type="predicted"/>
<sequence length="83" mass="9412">MNYDRPQWVYVGNGTFRYWDGDIWTDEYREGDEHLKEPPPEWDGAKHAADRHGAHERRGPSLVWIAVALLALVGVVAVALLLG</sequence>
<dbReference type="RefSeq" id="WP_035905875.1">
    <property type="nucleotide sequence ID" value="NZ_AVPK01000007.1"/>
</dbReference>
<keyword evidence="2" id="KW-0812">Transmembrane</keyword>
<evidence type="ECO:0000256" key="2">
    <source>
        <dbReference type="SAM" id="Phobius"/>
    </source>
</evidence>
<keyword evidence="2" id="KW-0472">Membrane</keyword>
<dbReference type="OrthoDB" id="4872391at2"/>
<evidence type="ECO:0000256" key="1">
    <source>
        <dbReference type="SAM" id="MobiDB-lite"/>
    </source>
</evidence>
<evidence type="ECO:0008006" key="5">
    <source>
        <dbReference type="Google" id="ProtNLM"/>
    </source>
</evidence>
<dbReference type="EMBL" id="AVPK01000007">
    <property type="protein sequence ID" value="KGN36976.1"/>
    <property type="molecule type" value="Genomic_DNA"/>
</dbReference>
<dbReference type="Proteomes" id="UP000030011">
    <property type="component" value="Unassembled WGS sequence"/>
</dbReference>
<name>A0A0A0JMY6_9MICO</name>
<accession>A0A0A0JMY6</accession>